<evidence type="ECO:0000313" key="2">
    <source>
        <dbReference type="EMBL" id="TFE84839.1"/>
    </source>
</evidence>
<evidence type="ECO:0000256" key="1">
    <source>
        <dbReference type="RuleBase" id="RU004466"/>
    </source>
</evidence>
<keyword evidence="1" id="KW-0808">Transferase</keyword>
<protein>
    <recommendedName>
        <fullName evidence="4">Polyprenyl synthetase</fullName>
    </recommendedName>
</protein>
<dbReference type="GO" id="GO:0008299">
    <property type="term" value="P:isoprenoid biosynthetic process"/>
    <property type="evidence" value="ECO:0007669"/>
    <property type="project" value="InterPro"/>
</dbReference>
<dbReference type="Gene3D" id="1.10.600.10">
    <property type="entry name" value="Farnesyl Diphosphate Synthase"/>
    <property type="match status" value="1"/>
</dbReference>
<sequence length="306" mass="34583">MEERILAEIERMINDYFPVSDLNKLLKRFVRDKSEEGPSLWSELTLCCGGMLGGDLDRLFSAAAHVELLMLALDIVDDVQDQDNPDKPWMQCQPAYALQAILAFITASVSEIAGSRPAQLPRLLRFIAQAISGQQRDLNHSVQTEADYIVMIQEKSASLMNVAVAMGYLQAAEPPAPETVARLDELAQYVGIVAQLKNDTRDLLRPDLKNDLLHKKKTLPVLFLLQHSREQFPALILFYEGRMDISSFVQKKAECLQYIRDSGCLEYARAIQFLFANKAQQLLQSLEGTSPWKERLIERVMSVLEV</sequence>
<dbReference type="RefSeq" id="WP_134755774.1">
    <property type="nucleotide sequence ID" value="NZ_MYFO02000002.1"/>
</dbReference>
<dbReference type="InterPro" id="IPR033965">
    <property type="entry name" value="ComQ"/>
</dbReference>
<comment type="caution">
    <text evidence="2">The sequence shown here is derived from an EMBL/GenBank/DDBJ whole genome shotgun (WGS) entry which is preliminary data.</text>
</comment>
<dbReference type="SUPFAM" id="SSF48576">
    <property type="entry name" value="Terpenoid synthases"/>
    <property type="match status" value="1"/>
</dbReference>
<evidence type="ECO:0008006" key="4">
    <source>
        <dbReference type="Google" id="ProtNLM"/>
    </source>
</evidence>
<accession>A0A4Y8PV23</accession>
<dbReference type="SFLD" id="SFLDS00005">
    <property type="entry name" value="Isoprenoid_Synthase_Type_I"/>
    <property type="match status" value="1"/>
</dbReference>
<dbReference type="SFLD" id="SFLDG01211">
    <property type="entry name" value="Competence_Regulatory_Protein"/>
    <property type="match status" value="1"/>
</dbReference>
<dbReference type="OrthoDB" id="1792811at2"/>
<gene>
    <name evidence="2" type="ORF">B5M42_19235</name>
</gene>
<dbReference type="CDD" id="cd00385">
    <property type="entry name" value="Isoprenoid_Biosyn_C1"/>
    <property type="match status" value="1"/>
</dbReference>
<dbReference type="GO" id="GO:0004659">
    <property type="term" value="F:prenyltransferase activity"/>
    <property type="evidence" value="ECO:0007669"/>
    <property type="project" value="InterPro"/>
</dbReference>
<dbReference type="InterPro" id="IPR000092">
    <property type="entry name" value="Polyprenyl_synt"/>
</dbReference>
<dbReference type="InterPro" id="IPR008949">
    <property type="entry name" value="Isoprenoid_synthase_dom_sf"/>
</dbReference>
<dbReference type="Proteomes" id="UP000298246">
    <property type="component" value="Unassembled WGS sequence"/>
</dbReference>
<organism evidence="2 3">
    <name type="scientific">Paenibacillus athensensis</name>
    <dbReference type="NCBI Taxonomy" id="1967502"/>
    <lineage>
        <taxon>Bacteria</taxon>
        <taxon>Bacillati</taxon>
        <taxon>Bacillota</taxon>
        <taxon>Bacilli</taxon>
        <taxon>Bacillales</taxon>
        <taxon>Paenibacillaceae</taxon>
        <taxon>Paenibacillus</taxon>
    </lineage>
</organism>
<reference evidence="2 3" key="1">
    <citation type="submission" date="2017-03" db="EMBL/GenBank/DDBJ databases">
        <title>Isolation of Levoglucosan Utilizing Bacteria.</title>
        <authorList>
            <person name="Arya A.S."/>
        </authorList>
    </citation>
    <scope>NUCLEOTIDE SEQUENCE [LARGE SCALE GENOMIC DNA]</scope>
    <source>
        <strain evidence="2 3">MEC069</strain>
    </source>
</reference>
<keyword evidence="3" id="KW-1185">Reference proteome</keyword>
<proteinExistence type="inferred from homology"/>
<comment type="similarity">
    <text evidence="1">Belongs to the FPP/GGPP synthase family.</text>
</comment>
<evidence type="ECO:0000313" key="3">
    <source>
        <dbReference type="Proteomes" id="UP000298246"/>
    </source>
</evidence>
<name>A0A4Y8PV23_9BACL</name>
<dbReference type="Pfam" id="PF00348">
    <property type="entry name" value="polyprenyl_synt"/>
    <property type="match status" value="1"/>
</dbReference>
<dbReference type="AlphaFoldDB" id="A0A4Y8PV23"/>
<dbReference type="EMBL" id="MYFO01000031">
    <property type="protein sequence ID" value="TFE84839.1"/>
    <property type="molecule type" value="Genomic_DNA"/>
</dbReference>